<accession>A0A2J0Z528</accession>
<proteinExistence type="predicted"/>
<name>A0A2J0Z528_RHIML</name>
<reference evidence="1 2" key="1">
    <citation type="submission" date="2017-06" db="EMBL/GenBank/DDBJ databases">
        <title>Ensifer strains isolated from leguminous trees and herbs display diverse denitrification phenotypes with some acting as strong N2O sinks.</title>
        <authorList>
            <person name="Woliy K."/>
            <person name="Mania D."/>
            <person name="Bakken L.R."/>
            <person name="Frostegard A."/>
        </authorList>
    </citation>
    <scope>NUCLEOTIDE SEQUENCE [LARGE SCALE GENOMIC DNA]</scope>
    <source>
        <strain evidence="1 2">AC50a</strain>
    </source>
</reference>
<evidence type="ECO:0000313" key="1">
    <source>
        <dbReference type="EMBL" id="PJR15637.1"/>
    </source>
</evidence>
<comment type="caution">
    <text evidence="1">The sequence shown here is derived from an EMBL/GenBank/DDBJ whole genome shotgun (WGS) entry which is preliminary data.</text>
</comment>
<organism evidence="1 2">
    <name type="scientific">Rhizobium meliloti</name>
    <name type="common">Ensifer meliloti</name>
    <name type="synonym">Sinorhizobium meliloti</name>
    <dbReference type="NCBI Taxonomy" id="382"/>
    <lineage>
        <taxon>Bacteria</taxon>
        <taxon>Pseudomonadati</taxon>
        <taxon>Pseudomonadota</taxon>
        <taxon>Alphaproteobacteria</taxon>
        <taxon>Hyphomicrobiales</taxon>
        <taxon>Rhizobiaceae</taxon>
        <taxon>Sinorhizobium/Ensifer group</taxon>
        <taxon>Sinorhizobium</taxon>
    </lineage>
</organism>
<sequence>MEAGRPQVSRFGLDNRRKVHMSKILAAAVIVVLVVIAALWMMFPLDQSAESGQPPPHAIDQSE</sequence>
<dbReference type="Proteomes" id="UP000231987">
    <property type="component" value="Unassembled WGS sequence"/>
</dbReference>
<evidence type="ECO:0000313" key="2">
    <source>
        <dbReference type="Proteomes" id="UP000231987"/>
    </source>
</evidence>
<protein>
    <submittedName>
        <fullName evidence="1">Uncharacterized protein</fullName>
    </submittedName>
</protein>
<gene>
    <name evidence="1" type="ORF">CEJ86_07935</name>
</gene>
<dbReference type="EMBL" id="NJGD01000003">
    <property type="protein sequence ID" value="PJR15637.1"/>
    <property type="molecule type" value="Genomic_DNA"/>
</dbReference>
<dbReference type="AlphaFoldDB" id="A0A2J0Z528"/>